<feature type="region of interest" description="Disordered" evidence="1">
    <location>
        <begin position="685"/>
        <end position="705"/>
    </location>
</feature>
<gene>
    <name evidence="3" type="ORF">H103_05711</name>
</gene>
<feature type="region of interest" description="Disordered" evidence="1">
    <location>
        <begin position="854"/>
        <end position="879"/>
    </location>
</feature>
<evidence type="ECO:0008006" key="4">
    <source>
        <dbReference type="Google" id="ProtNLM"/>
    </source>
</evidence>
<evidence type="ECO:0000313" key="3">
    <source>
        <dbReference type="EMBL" id="EZF50890.1"/>
    </source>
</evidence>
<organism evidence="3">
    <name type="scientific">Trichophyton rubrum CBS 288.86</name>
    <dbReference type="NCBI Taxonomy" id="1215330"/>
    <lineage>
        <taxon>Eukaryota</taxon>
        <taxon>Fungi</taxon>
        <taxon>Dikarya</taxon>
        <taxon>Ascomycota</taxon>
        <taxon>Pezizomycotina</taxon>
        <taxon>Eurotiomycetes</taxon>
        <taxon>Eurotiomycetidae</taxon>
        <taxon>Onygenales</taxon>
        <taxon>Arthrodermataceae</taxon>
        <taxon>Trichophyton</taxon>
    </lineage>
</organism>
<evidence type="ECO:0000256" key="2">
    <source>
        <dbReference type="SAM" id="Phobius"/>
    </source>
</evidence>
<keyword evidence="2" id="KW-0812">Transmembrane</keyword>
<proteinExistence type="predicted"/>
<feature type="region of interest" description="Disordered" evidence="1">
    <location>
        <begin position="304"/>
        <end position="331"/>
    </location>
</feature>
<feature type="transmembrane region" description="Helical" evidence="2">
    <location>
        <begin position="41"/>
        <end position="62"/>
    </location>
</feature>
<dbReference type="Proteomes" id="UP000023758">
    <property type="component" value="Unassembled WGS sequence"/>
</dbReference>
<evidence type="ECO:0000256" key="1">
    <source>
        <dbReference type="SAM" id="MobiDB-lite"/>
    </source>
</evidence>
<accession>A0A022VXT2</accession>
<sequence length="923" mass="103297">MDPDRLVKVEDMEIEEDTYQDKPAVEEEYTRARKKKPFRPVRGTISVLLRLFVWYSIFIALFRCPSSLSELDDESPRICQPYIIAKTRLEPYISPYYHKYAAEHVEHIKPYTQSAYKTAEKLYIPTAQFSKTIYQGHVSIYVEQAMELAKSQWNQKVSPHTDPLQAQVIEYYTTSISPHIKSAQSIVIPYFWVAAEYSVHINNNYVIPAYIRARPAIHRVCATIYDFVVTTLAPYIQEAWSAAVVFLNGTVRPHIRTLYSENVEPQLVKIGEKLASYREGRTIQQVNIETASSVVHEYTAARSSTRSSVESRDTRVSSVAPPATSKLTPTQQTALAREKISTDLKAWKERTTNLASKGLEHVRTQVRQVVEDVARQEKPSGEDMLARLESVANEQLYTLTQDLYSIIQAIPEEYTQEDEERAQDAFLQRLRESSHAIRGMAHSLRLWFNKYQETLTDVVTQTINITLDVLENARELGLQEIGMRWTAIDGVTYKDWKSYYELKSDLGEWKNDIRQAGLQHDSFVLAKDDGENIVARGMDIALDAARQLAEIRSIGKLKIEAGDTTRQLNVDHINDEMIEHRKKYMITSVTSTSTVAPTPSEISDVSKMLISNETEADEPSESPVAEIPVAESLEAEVETPPGEDYGSEQPKSALLEETIQSDETLEPQPTPEAPVVLEETATAVIPEGSSPGFTSMVEEPVSSDPANYGESYQDEVIDVIEQEHDQLHVDHETLDDTIQVDETVPLPTSPTSSTSETEAEAPVFVTQVVEDTTPNAPEDILSQTTEHTQHTPSISLGEPIDVHEMVGSATDKIISLVDSAKAGLSETPVPKNEANTLMQDASTKLGDIVSSVQSSISSLEATPPSESSAPEQRREHIRDEISRLTAALEAAQAALLELYRSDERGQPQESTSVETAHEYNDGH</sequence>
<dbReference type="PANTHER" id="PTHR23242">
    <property type="entry name" value="TRANSCRIPTION FACTOR HOXA13"/>
    <property type="match status" value="1"/>
</dbReference>
<dbReference type="EMBL" id="KK207876">
    <property type="protein sequence ID" value="EZF50890.1"/>
    <property type="molecule type" value="Genomic_DNA"/>
</dbReference>
<keyword evidence="2" id="KW-0472">Membrane</keyword>
<dbReference type="AlphaFoldDB" id="A0A022VXT2"/>
<protein>
    <recommendedName>
        <fullName evidence="4">Transcription factor hoxa13</fullName>
    </recommendedName>
</protein>
<dbReference type="HOGENOM" id="CLU_005461_1_1_1"/>
<dbReference type="PANTHER" id="PTHR23242:SF9">
    <property type="entry name" value="TRANSCRIPTION FACTOR HOXA13"/>
    <property type="match status" value="1"/>
</dbReference>
<keyword evidence="2" id="KW-1133">Transmembrane helix</keyword>
<name>A0A022VXT2_TRIRU</name>
<dbReference type="OrthoDB" id="3260408at2759"/>
<feature type="region of interest" description="Disordered" evidence="1">
    <location>
        <begin position="899"/>
        <end position="923"/>
    </location>
</feature>
<reference evidence="3" key="1">
    <citation type="submission" date="2014-02" db="EMBL/GenBank/DDBJ databases">
        <title>The Genome Sequence of Trichophyton rubrum (morphotype fischeri) CBS 288.86.</title>
        <authorList>
            <consortium name="The Broad Institute Genomics Platform"/>
            <person name="Cuomo C.A."/>
            <person name="White T.C."/>
            <person name="Graser Y."/>
            <person name="Martinez-Rossi N."/>
            <person name="Heitman J."/>
            <person name="Young S.K."/>
            <person name="Zeng Q."/>
            <person name="Gargeya S."/>
            <person name="Abouelleil A."/>
            <person name="Alvarado L."/>
            <person name="Chapman S.B."/>
            <person name="Gainer-Dewar J."/>
            <person name="Goldberg J."/>
            <person name="Griggs A."/>
            <person name="Gujja S."/>
            <person name="Hansen M."/>
            <person name="Howarth C."/>
            <person name="Imamovic A."/>
            <person name="Larimer J."/>
            <person name="Martinez D."/>
            <person name="Murphy C."/>
            <person name="Pearson M.D."/>
            <person name="Persinoti G."/>
            <person name="Poon T."/>
            <person name="Priest M."/>
            <person name="Roberts A.D."/>
            <person name="Saif S."/>
            <person name="Shea T.D."/>
            <person name="Sykes S.N."/>
            <person name="Wortman J."/>
            <person name="Nusbaum C."/>
            <person name="Birren B."/>
        </authorList>
    </citation>
    <scope>NUCLEOTIDE SEQUENCE [LARGE SCALE GENOMIC DNA]</scope>
    <source>
        <strain evidence="3">CBS 288.86</strain>
    </source>
</reference>